<proteinExistence type="predicted"/>
<dbReference type="RefSeq" id="WP_123667408.1">
    <property type="nucleotide sequence ID" value="NZ_RJKE01000001.1"/>
</dbReference>
<organism evidence="1 2">
    <name type="scientific">Actinocorallia herbida</name>
    <dbReference type="NCBI Taxonomy" id="58109"/>
    <lineage>
        <taxon>Bacteria</taxon>
        <taxon>Bacillati</taxon>
        <taxon>Actinomycetota</taxon>
        <taxon>Actinomycetes</taxon>
        <taxon>Streptosporangiales</taxon>
        <taxon>Thermomonosporaceae</taxon>
        <taxon>Actinocorallia</taxon>
    </lineage>
</organism>
<dbReference type="InterPro" id="IPR027417">
    <property type="entry name" value="P-loop_NTPase"/>
</dbReference>
<name>A0A3N1D3Q7_9ACTN</name>
<dbReference type="Gene3D" id="3.40.50.300">
    <property type="entry name" value="P-loop containing nucleotide triphosphate hydrolases"/>
    <property type="match status" value="1"/>
</dbReference>
<gene>
    <name evidence="1" type="ORF">EDD29_5799</name>
</gene>
<dbReference type="Proteomes" id="UP000272400">
    <property type="component" value="Unassembled WGS sequence"/>
</dbReference>
<comment type="caution">
    <text evidence="1">The sequence shown here is derived from an EMBL/GenBank/DDBJ whole genome shotgun (WGS) entry which is preliminary data.</text>
</comment>
<evidence type="ECO:0000313" key="2">
    <source>
        <dbReference type="Proteomes" id="UP000272400"/>
    </source>
</evidence>
<reference evidence="1 2" key="1">
    <citation type="submission" date="2018-11" db="EMBL/GenBank/DDBJ databases">
        <title>Sequencing the genomes of 1000 actinobacteria strains.</title>
        <authorList>
            <person name="Klenk H.-P."/>
        </authorList>
    </citation>
    <scope>NUCLEOTIDE SEQUENCE [LARGE SCALE GENOMIC DNA]</scope>
    <source>
        <strain evidence="1 2">DSM 44254</strain>
    </source>
</reference>
<dbReference type="EMBL" id="RJKE01000001">
    <property type="protein sequence ID" value="ROO88139.1"/>
    <property type="molecule type" value="Genomic_DNA"/>
</dbReference>
<keyword evidence="1" id="KW-0418">Kinase</keyword>
<evidence type="ECO:0000313" key="1">
    <source>
        <dbReference type="EMBL" id="ROO88139.1"/>
    </source>
</evidence>
<sequence length="175" mass="18921">MSDLAVLLRAAPPTAGRTRVLAVDGRSGSGKSTLAARVAAELGAPVVSLEDLYGGWDGLEEGVDRLVAHVLVPLAAGRRALVPQYDWHRNAWTPPVVLDPPEYLVVEGVGAGAERAARYAGVLAWIEVADEVRKARAMERDGETYVPYWDAWAAQEDAMLARERTPERADVVVRP</sequence>
<dbReference type="OrthoDB" id="3237545at2"/>
<dbReference type="AlphaFoldDB" id="A0A3N1D3Q7"/>
<dbReference type="GO" id="GO:0016301">
    <property type="term" value="F:kinase activity"/>
    <property type="evidence" value="ECO:0007669"/>
    <property type="project" value="UniProtKB-KW"/>
</dbReference>
<protein>
    <submittedName>
        <fullName evidence="1">Uridine kinase</fullName>
    </submittedName>
</protein>
<dbReference type="SUPFAM" id="SSF52540">
    <property type="entry name" value="P-loop containing nucleoside triphosphate hydrolases"/>
    <property type="match status" value="1"/>
</dbReference>
<accession>A0A3N1D3Q7</accession>
<keyword evidence="1" id="KW-0808">Transferase</keyword>
<keyword evidence="2" id="KW-1185">Reference proteome</keyword>